<keyword evidence="2 9" id="KW-0055">Arginine biosynthesis</keyword>
<comment type="pathway">
    <text evidence="1 9">Amino-acid biosynthesis; L-arginine biosynthesis; N(2)-acetyl-L-ornithine from L-glutamate: step 2/4.</text>
</comment>
<keyword evidence="5 9" id="KW-0547">Nucleotide-binding</keyword>
<feature type="binding site" evidence="9">
    <location>
        <begin position="41"/>
        <end position="42"/>
    </location>
    <ligand>
        <name>substrate</name>
    </ligand>
</feature>
<dbReference type="PIRSF" id="PIRSF000728">
    <property type="entry name" value="NAGK"/>
    <property type="match status" value="1"/>
</dbReference>
<feature type="domain" description="Aspartate/glutamate/uridylate kinase" evidence="10">
    <location>
        <begin position="5"/>
        <end position="242"/>
    </location>
</feature>
<evidence type="ECO:0000256" key="1">
    <source>
        <dbReference type="ARBA" id="ARBA00004828"/>
    </source>
</evidence>
<evidence type="ECO:0000256" key="7">
    <source>
        <dbReference type="ARBA" id="ARBA00022840"/>
    </source>
</evidence>
<dbReference type="InterPro" id="IPR036393">
    <property type="entry name" value="AceGlu_kinase-like_sf"/>
</dbReference>
<dbReference type="HAMAP" id="MF_00082">
    <property type="entry name" value="ArgB"/>
    <property type="match status" value="1"/>
</dbReference>
<evidence type="ECO:0000256" key="9">
    <source>
        <dbReference type="HAMAP-Rule" id="MF_00082"/>
    </source>
</evidence>
<dbReference type="SUPFAM" id="SSF53633">
    <property type="entry name" value="Carbamate kinase-like"/>
    <property type="match status" value="1"/>
</dbReference>
<accession>A0ABY3YKZ3</accession>
<comment type="similarity">
    <text evidence="9">Belongs to the acetylglutamate kinase family. ArgB subfamily.</text>
</comment>
<dbReference type="EMBL" id="CP094326">
    <property type="protein sequence ID" value="UNY98489.1"/>
    <property type="molecule type" value="Genomic_DNA"/>
</dbReference>
<dbReference type="InterPro" id="IPR004662">
    <property type="entry name" value="AcgluKinase_fam"/>
</dbReference>
<feature type="binding site" evidence="9">
    <location>
        <position position="158"/>
    </location>
    <ligand>
        <name>substrate</name>
    </ligand>
</feature>
<comment type="function">
    <text evidence="9">Catalyzes the ATP-dependent phosphorylation of N-acetyl-L-glutamate.</text>
</comment>
<dbReference type="Proteomes" id="UP000829476">
    <property type="component" value="Chromosome"/>
</dbReference>
<evidence type="ECO:0000256" key="4">
    <source>
        <dbReference type="ARBA" id="ARBA00022679"/>
    </source>
</evidence>
<dbReference type="PANTHER" id="PTHR23342">
    <property type="entry name" value="N-ACETYLGLUTAMATE SYNTHASE"/>
    <property type="match status" value="1"/>
</dbReference>
<keyword evidence="12" id="KW-1185">Reference proteome</keyword>
<proteinExistence type="inferred from homology"/>
<dbReference type="GO" id="GO:0003991">
    <property type="term" value="F:acetylglutamate kinase activity"/>
    <property type="evidence" value="ECO:0007669"/>
    <property type="project" value="UniProtKB-EC"/>
</dbReference>
<sequence length="259" mass="28322">MKQKVSIVKIGGNLIENETILDEFISNFAELEGPKVLIHGGGKLATQLAGKLSIPTQMIEGRRITDAETLKVIIMAYGGLASKTIVAKLQGKNCNAIGLSGADLNLIRSVKRPVKEHDFGFVGDVEEVNTGALTLLLENDITPVCCAITHNKNGQLFNTNADTIASEIARALSNHYETHLYYCFEKRGVLRDLKDEDSVIEQINAASYKQLLGEGIIADGMLPKLHNCFNALKENVSYVYIGSIDMISNRQTKKTTITL</sequence>
<keyword evidence="3 9" id="KW-0028">Amino-acid biosynthesis</keyword>
<evidence type="ECO:0000256" key="2">
    <source>
        <dbReference type="ARBA" id="ARBA00022571"/>
    </source>
</evidence>
<dbReference type="NCBIfam" id="TIGR00761">
    <property type="entry name" value="argB"/>
    <property type="match status" value="1"/>
</dbReference>
<dbReference type="Gene3D" id="3.40.1160.10">
    <property type="entry name" value="Acetylglutamate kinase-like"/>
    <property type="match status" value="1"/>
</dbReference>
<evidence type="ECO:0000256" key="8">
    <source>
        <dbReference type="ARBA" id="ARBA00048141"/>
    </source>
</evidence>
<evidence type="ECO:0000313" key="11">
    <source>
        <dbReference type="EMBL" id="UNY98489.1"/>
    </source>
</evidence>
<evidence type="ECO:0000256" key="3">
    <source>
        <dbReference type="ARBA" id="ARBA00022605"/>
    </source>
</evidence>
<feature type="site" description="Transition state stabilizer" evidence="9">
    <location>
        <position position="224"/>
    </location>
</feature>
<feature type="binding site" evidence="9">
    <location>
        <position position="63"/>
    </location>
    <ligand>
        <name>substrate</name>
    </ligand>
</feature>
<dbReference type="EC" id="2.7.2.8" evidence="9"/>
<name>A0ABY3YKZ3_9FLAO</name>
<dbReference type="Pfam" id="PF00696">
    <property type="entry name" value="AA_kinase"/>
    <property type="match status" value="1"/>
</dbReference>
<evidence type="ECO:0000259" key="10">
    <source>
        <dbReference type="Pfam" id="PF00696"/>
    </source>
</evidence>
<keyword evidence="4 9" id="KW-0808">Transferase</keyword>
<comment type="subcellular location">
    <subcellularLocation>
        <location evidence="9">Cytoplasm</location>
    </subcellularLocation>
</comment>
<keyword evidence="7 9" id="KW-0067">ATP-binding</keyword>
<keyword evidence="9" id="KW-0963">Cytoplasm</keyword>
<evidence type="ECO:0000256" key="6">
    <source>
        <dbReference type="ARBA" id="ARBA00022777"/>
    </source>
</evidence>
<protein>
    <recommendedName>
        <fullName evidence="9">Acetylglutamate kinase</fullName>
        <ecNumber evidence="9">2.7.2.8</ecNumber>
    </recommendedName>
    <alternativeName>
        <fullName evidence="9">N-acetyl-L-glutamate 5-phosphotransferase</fullName>
    </alternativeName>
    <alternativeName>
        <fullName evidence="9">NAG kinase</fullName>
        <shortName evidence="9">NAGK</shortName>
    </alternativeName>
</protein>
<dbReference type="InterPro" id="IPR001048">
    <property type="entry name" value="Asp/Glu/Uridylate_kinase"/>
</dbReference>
<dbReference type="PANTHER" id="PTHR23342:SF0">
    <property type="entry name" value="N-ACETYLGLUTAMATE SYNTHASE, MITOCHONDRIAL"/>
    <property type="match status" value="1"/>
</dbReference>
<evidence type="ECO:0000256" key="5">
    <source>
        <dbReference type="ARBA" id="ARBA00022741"/>
    </source>
</evidence>
<organism evidence="11 12">
    <name type="scientific">Zhouia spongiae</name>
    <dbReference type="NCBI Taxonomy" id="2202721"/>
    <lineage>
        <taxon>Bacteria</taxon>
        <taxon>Pseudomonadati</taxon>
        <taxon>Bacteroidota</taxon>
        <taxon>Flavobacteriia</taxon>
        <taxon>Flavobacteriales</taxon>
        <taxon>Flavobacteriaceae</taxon>
        <taxon>Zhouia</taxon>
    </lineage>
</organism>
<evidence type="ECO:0000313" key="12">
    <source>
        <dbReference type="Proteomes" id="UP000829476"/>
    </source>
</evidence>
<reference evidence="11 12" key="1">
    <citation type="journal article" date="2018" name="Int. J. Syst. Evol. Microbiol.">
        <title>Zhouia spongiae sp. nov., isolated from a marine sponge.</title>
        <authorList>
            <person name="Zhuang L."/>
            <person name="Lin B."/>
            <person name="Qin F."/>
            <person name="Luo L."/>
        </authorList>
    </citation>
    <scope>NUCLEOTIDE SEQUENCE [LARGE SCALE GENOMIC DNA]</scope>
    <source>
        <strain evidence="11 12">HN-Y44</strain>
    </source>
</reference>
<keyword evidence="6 9" id="KW-0418">Kinase</keyword>
<dbReference type="InterPro" id="IPR037528">
    <property type="entry name" value="ArgB"/>
</dbReference>
<dbReference type="CDD" id="cd04238">
    <property type="entry name" value="AAK_NAGK-like"/>
    <property type="match status" value="1"/>
</dbReference>
<dbReference type="RefSeq" id="WP_242936895.1">
    <property type="nucleotide sequence ID" value="NZ_CP094326.1"/>
</dbReference>
<comment type="catalytic activity">
    <reaction evidence="8 9">
        <text>N-acetyl-L-glutamate + ATP = N-acetyl-L-glutamyl 5-phosphate + ADP</text>
        <dbReference type="Rhea" id="RHEA:14629"/>
        <dbReference type="ChEBI" id="CHEBI:30616"/>
        <dbReference type="ChEBI" id="CHEBI:44337"/>
        <dbReference type="ChEBI" id="CHEBI:57936"/>
        <dbReference type="ChEBI" id="CHEBI:456216"/>
        <dbReference type="EC" id="2.7.2.8"/>
    </reaction>
</comment>
<feature type="site" description="Transition state stabilizer" evidence="9">
    <location>
        <position position="9"/>
    </location>
</feature>
<gene>
    <name evidence="9 11" type="primary">argB</name>
    <name evidence="11" type="ORF">MQE36_15590</name>
</gene>